<reference evidence="2" key="1">
    <citation type="journal article" date="2015" name="Front. Microbiol.">
        <title>Combining genomic sequencing methods to explore viral diversity and reveal potential virus-host interactions.</title>
        <authorList>
            <person name="Chow C.E."/>
            <person name="Winget D.M."/>
            <person name="White R.A.III."/>
            <person name="Hallam S.J."/>
            <person name="Suttle C.A."/>
        </authorList>
    </citation>
    <scope>NUCLEOTIDE SEQUENCE</scope>
    <source>
        <strain evidence="2">Oxic1_3</strain>
    </source>
</reference>
<protein>
    <submittedName>
        <fullName evidence="2">Uncharacterized protein</fullName>
    </submittedName>
</protein>
<accession>A0A0F7L8V5</accession>
<feature type="region of interest" description="Disordered" evidence="1">
    <location>
        <begin position="1"/>
        <end position="27"/>
    </location>
</feature>
<organism evidence="2">
    <name type="scientific">uncultured marine virus</name>
    <dbReference type="NCBI Taxonomy" id="186617"/>
    <lineage>
        <taxon>Viruses</taxon>
        <taxon>environmental samples</taxon>
    </lineage>
</organism>
<evidence type="ECO:0000256" key="1">
    <source>
        <dbReference type="SAM" id="MobiDB-lite"/>
    </source>
</evidence>
<sequence length="529" mass="56364">MDDIESLRAKYGVTPAPTGANTSNSSSRLAELDAAWAKPKEDNGVKINPVSAVAPVDLTKPILSAGKEALNTISTEFGGGEQGIAQKLGRDISEGAKDIQSGNVVKGVAKAGLRTAGDVAGAVYTPISAAVGGVMKATGAQSAIDWIGKQIAEKSGIADNKAFQDWAMAHPNAAEDFGRALNLIMAAGEKGKIEPSTALERTKTQIAPAIEGIKNTVKPIVKSVVEPITQSTTPGAKQVTTPNDTNFQSKVDKAFPVLKNDVRNLPKKYENAKTAFTDIAENKDSLGLIDKNGKARTPETFVENSQVQNTRMKDIYKEYSSKLEGVDKQKFDTDIQSSISKQIENIKGQLEKENSTSGRRALSNKLHEISSLRDTSPEGIQNYIETLNQEAKTAPGSPLSVAQVKAANLAGDMRKVLDNSVEKIDGTGYQDLRSKYGAHRAMQDQFLMAAKKEINATPGLTDKLANLGVSAEGLNFLITHNPQALIVAGGIKGTSMFTKWLNSPQRALKGIYEGVESGSYKTPAPLSPK</sequence>
<dbReference type="EMBL" id="KR029598">
    <property type="protein sequence ID" value="AKH47817.1"/>
    <property type="molecule type" value="Genomic_DNA"/>
</dbReference>
<reference evidence="2" key="2">
    <citation type="submission" date="2015-03" db="EMBL/GenBank/DDBJ databases">
        <authorList>
            <person name="Chow C.-E.T."/>
            <person name="Winget D.M."/>
            <person name="White R.A.III."/>
            <person name="Hallam S.J."/>
            <person name="Suttle C.A."/>
        </authorList>
    </citation>
    <scope>NUCLEOTIDE SEQUENCE</scope>
    <source>
        <strain evidence="2">Oxic1_3</strain>
    </source>
</reference>
<proteinExistence type="predicted"/>
<evidence type="ECO:0000313" key="2">
    <source>
        <dbReference type="EMBL" id="AKH47817.1"/>
    </source>
</evidence>
<name>A0A0F7L8V5_9VIRU</name>